<evidence type="ECO:0000256" key="8">
    <source>
        <dbReference type="PIRSR" id="PIRSR000477-2"/>
    </source>
</evidence>
<evidence type="ECO:0000256" key="3">
    <source>
        <dbReference type="ARBA" id="ARBA00006751"/>
    </source>
</evidence>
<dbReference type="Proteomes" id="UP000460257">
    <property type="component" value="Unassembled WGS sequence"/>
</dbReference>
<dbReference type="UniPathway" id="UPA00606"/>
<feature type="binding site" evidence="8">
    <location>
        <position position="213"/>
    </location>
    <ligand>
        <name>phosphate</name>
        <dbReference type="ChEBI" id="CHEBI:43474"/>
    </ligand>
</feature>
<feature type="binding site" evidence="8">
    <location>
        <position position="114"/>
    </location>
    <ligand>
        <name>phosphate</name>
        <dbReference type="ChEBI" id="CHEBI:43474"/>
    </ligand>
</feature>
<feature type="domain" description="Nucleoside phosphorylase" evidence="9">
    <location>
        <begin position="25"/>
        <end position="270"/>
    </location>
</feature>
<keyword evidence="5 7" id="KW-0808">Transferase</keyword>
<keyword evidence="11" id="KW-1185">Reference proteome</keyword>
<comment type="caution">
    <text evidence="10">The sequence shown here is derived from an EMBL/GenBank/DDBJ whole genome shotgun (WGS) entry which is preliminary data.</text>
</comment>
<comment type="similarity">
    <text evidence="3 7">Belongs to the PNP/MTAP phosphorylase family.</text>
</comment>
<dbReference type="InterPro" id="IPR011270">
    <property type="entry name" value="Pur_Nuc_Pase_Ino/Guo-sp"/>
</dbReference>
<comment type="pathway">
    <text evidence="2 7">Purine metabolism; purine nucleoside salvage.</text>
</comment>
<dbReference type="SUPFAM" id="SSF53167">
    <property type="entry name" value="Purine and uridine phosphorylases"/>
    <property type="match status" value="1"/>
</dbReference>
<reference evidence="10" key="1">
    <citation type="journal article" date="2020" name="Appl. Environ. Microbiol.">
        <title>Medium-Chain Fatty Acid Synthesis by 'Candidatus Weimeria bifida' gen. nov., sp. nov., and 'Candidatus Pseudoramibacter fermentans' sp. nov.</title>
        <authorList>
            <person name="Scarborough M.J."/>
            <person name="Myers K.S."/>
            <person name="Donohue T.J."/>
            <person name="Noguera D.R."/>
        </authorList>
    </citation>
    <scope>NUCLEOTIDE SEQUENCE</scope>
    <source>
        <strain evidence="10">LCO1.1</strain>
    </source>
</reference>
<dbReference type="CDD" id="cd09009">
    <property type="entry name" value="PNP-EcPNPII_like"/>
    <property type="match status" value="1"/>
</dbReference>
<feature type="binding site" evidence="8">
    <location>
        <position position="194"/>
    </location>
    <ligand>
        <name>a purine D-ribonucleoside</name>
        <dbReference type="ChEBI" id="CHEBI:142355"/>
    </ligand>
</feature>
<comment type="catalytic activity">
    <reaction evidence="6">
        <text>a purine 2'-deoxy-D-ribonucleoside + phosphate = a purine nucleobase + 2-deoxy-alpha-D-ribose 1-phosphate</text>
        <dbReference type="Rhea" id="RHEA:36431"/>
        <dbReference type="ChEBI" id="CHEBI:26386"/>
        <dbReference type="ChEBI" id="CHEBI:43474"/>
        <dbReference type="ChEBI" id="CHEBI:57259"/>
        <dbReference type="ChEBI" id="CHEBI:142361"/>
        <dbReference type="EC" id="2.4.2.1"/>
    </reaction>
</comment>
<keyword evidence="4 7" id="KW-0328">Glycosyltransferase</keyword>
<dbReference type="InterPro" id="IPR035994">
    <property type="entry name" value="Nucleoside_phosphorylase_sf"/>
</dbReference>
<evidence type="ECO:0000256" key="1">
    <source>
        <dbReference type="ARBA" id="ARBA00002678"/>
    </source>
</evidence>
<evidence type="ECO:0000313" key="11">
    <source>
        <dbReference type="Proteomes" id="UP000460257"/>
    </source>
</evidence>
<feature type="binding site" evidence="8">
    <location>
        <position position="31"/>
    </location>
    <ligand>
        <name>phosphate</name>
        <dbReference type="ChEBI" id="CHEBI:43474"/>
    </ligand>
</feature>
<sequence>MSEIYEQLQKALKSIRKVTDFVPEIGITLGSGLGGLSEKIDKVCEISYKDIEGFPVSTVSGHDGKFIFGNLSGRKVVCMSGRVHFYEGYKMSEVVMPVRIMGLLGAKIILLTNAAGGINTDFKPGDLMIIRDHISVFVQNPLIGQNPDELGVRFPDMSSVYDKALISQLEDSAAATGITLQKGVYIQLTGPSYETPTEIKMLRTLGADAAGMSTVVEAIAANHMGLRVAGVSCITNMAAGILDQPLNHEEVKATADAVKDKFERLVMHFVQVVH</sequence>
<proteinExistence type="inferred from homology"/>
<feature type="binding site" evidence="8">
    <location>
        <begin position="82"/>
        <end position="84"/>
    </location>
    <ligand>
        <name>phosphate</name>
        <dbReference type="ChEBI" id="CHEBI:43474"/>
    </ligand>
</feature>
<dbReference type="EC" id="2.4.2.1" evidence="7"/>
<dbReference type="Pfam" id="PF01048">
    <property type="entry name" value="PNP_UDP_1"/>
    <property type="match status" value="1"/>
</dbReference>
<feature type="binding site" evidence="8">
    <location>
        <position position="236"/>
    </location>
    <ligand>
        <name>a purine D-ribonucleoside</name>
        <dbReference type="ChEBI" id="CHEBI:142355"/>
    </ligand>
</feature>
<dbReference type="NCBIfam" id="TIGR01697">
    <property type="entry name" value="PNPH-PUNA-XAPA"/>
    <property type="match status" value="1"/>
</dbReference>
<dbReference type="AlphaFoldDB" id="A0A6N7J239"/>
<evidence type="ECO:0000256" key="5">
    <source>
        <dbReference type="ARBA" id="ARBA00022679"/>
    </source>
</evidence>
<evidence type="ECO:0000313" key="10">
    <source>
        <dbReference type="EMBL" id="MQN02135.1"/>
    </source>
</evidence>
<dbReference type="GO" id="GO:0009116">
    <property type="term" value="P:nucleoside metabolic process"/>
    <property type="evidence" value="ECO:0007669"/>
    <property type="project" value="InterPro"/>
</dbReference>
<evidence type="ECO:0000256" key="4">
    <source>
        <dbReference type="ARBA" id="ARBA00022676"/>
    </source>
</evidence>
<dbReference type="InterPro" id="IPR000845">
    <property type="entry name" value="Nucleoside_phosphorylase_d"/>
</dbReference>
<dbReference type="Gene3D" id="3.40.50.1580">
    <property type="entry name" value="Nucleoside phosphorylase domain"/>
    <property type="match status" value="1"/>
</dbReference>
<accession>A0A6N7J239</accession>
<dbReference type="PANTHER" id="PTHR11904:SF9">
    <property type="entry name" value="PURINE NUCLEOSIDE PHOSPHORYLASE-RELATED"/>
    <property type="match status" value="1"/>
</dbReference>
<dbReference type="PANTHER" id="PTHR11904">
    <property type="entry name" value="METHYLTHIOADENOSINE/PURINE NUCLEOSIDE PHOSPHORYLASE"/>
    <property type="match status" value="1"/>
</dbReference>
<dbReference type="PIRSF" id="PIRSF000477">
    <property type="entry name" value="PurNPase"/>
    <property type="match status" value="1"/>
</dbReference>
<dbReference type="InterPro" id="IPR011268">
    <property type="entry name" value="Purine_phosphorylase"/>
</dbReference>
<dbReference type="EMBL" id="VOGC01000007">
    <property type="protein sequence ID" value="MQN02135.1"/>
    <property type="molecule type" value="Genomic_DNA"/>
</dbReference>
<gene>
    <name evidence="10" type="ORF">FRC54_09615</name>
</gene>
<dbReference type="GO" id="GO:0004731">
    <property type="term" value="F:purine-nucleoside phosphorylase activity"/>
    <property type="evidence" value="ECO:0007669"/>
    <property type="project" value="UniProtKB-EC"/>
</dbReference>
<protein>
    <recommendedName>
        <fullName evidence="7">Purine nucleoside phosphorylase</fullName>
        <ecNumber evidence="7">2.4.2.1</ecNumber>
    </recommendedName>
    <alternativeName>
        <fullName evidence="7">Inosine-guanosine phosphorylase</fullName>
    </alternativeName>
</protein>
<evidence type="ECO:0000256" key="2">
    <source>
        <dbReference type="ARBA" id="ARBA00005058"/>
    </source>
</evidence>
<dbReference type="GO" id="GO:0005737">
    <property type="term" value="C:cytoplasm"/>
    <property type="evidence" value="ECO:0007669"/>
    <property type="project" value="TreeGrafter"/>
</dbReference>
<organism evidence="10 11">
    <name type="scientific">Candidatus Weimeria bifida</name>
    <dbReference type="NCBI Taxonomy" id="2599074"/>
    <lineage>
        <taxon>Bacteria</taxon>
        <taxon>Bacillati</taxon>
        <taxon>Bacillota</taxon>
        <taxon>Clostridia</taxon>
        <taxon>Lachnospirales</taxon>
        <taxon>Lachnospiraceae</taxon>
        <taxon>Candidatus Weimeria</taxon>
    </lineage>
</organism>
<dbReference type="NCBIfam" id="TIGR01700">
    <property type="entry name" value="PNPH"/>
    <property type="match status" value="1"/>
</dbReference>
<comment type="function">
    <text evidence="1">The purine nucleoside phosphorylases catalyze the phosphorolytic breakdown of the N-glycosidic bond in the beta-(deoxy)ribonucleoside molecules, with the formation of the corresponding free purine bases and pentose-1-phosphate. Cleaves guanosine, inosine, 2'-deoxyguanosine and 2'-deoxyinosine.</text>
</comment>
<feature type="binding site" evidence="8">
    <location>
        <position position="62"/>
    </location>
    <ligand>
        <name>phosphate</name>
        <dbReference type="ChEBI" id="CHEBI:43474"/>
    </ligand>
</feature>
<evidence type="ECO:0000256" key="6">
    <source>
        <dbReference type="ARBA" id="ARBA00048556"/>
    </source>
</evidence>
<name>A0A6N7J239_9FIRM</name>
<dbReference type="NCBIfam" id="NF006054">
    <property type="entry name" value="PRK08202.1"/>
    <property type="match status" value="1"/>
</dbReference>
<evidence type="ECO:0000256" key="7">
    <source>
        <dbReference type="PIRNR" id="PIRNR000477"/>
    </source>
</evidence>
<evidence type="ECO:0000259" key="9">
    <source>
        <dbReference type="Pfam" id="PF01048"/>
    </source>
</evidence>